<dbReference type="GO" id="GO:0051701">
    <property type="term" value="P:biological process involved in interaction with host"/>
    <property type="evidence" value="ECO:0007669"/>
    <property type="project" value="TreeGrafter"/>
</dbReference>
<keyword evidence="4" id="KW-1185">Reference proteome</keyword>
<dbReference type="Pfam" id="PF02470">
    <property type="entry name" value="MlaD"/>
    <property type="match status" value="1"/>
</dbReference>
<dbReference type="Pfam" id="PF11887">
    <property type="entry name" value="Mce4_CUP1"/>
    <property type="match status" value="1"/>
</dbReference>
<proteinExistence type="predicted"/>
<dbReference type="NCBIfam" id="TIGR00996">
    <property type="entry name" value="Mtu_fam_mce"/>
    <property type="match status" value="1"/>
</dbReference>
<dbReference type="EMBL" id="BJOU01000017">
    <property type="protein sequence ID" value="GED99054.1"/>
    <property type="molecule type" value="Genomic_DNA"/>
</dbReference>
<dbReference type="InterPro" id="IPR003399">
    <property type="entry name" value="Mce/MlaD"/>
</dbReference>
<sequence>MIRREERSTAVRRTAAVIMVGALTLVVAGAAGQFLGWFKSTVPVTVVAPRAGLVMNPDAKVKLRGVEVGRVRSITAKDGHAVLDLAIAGDKLHDIPGNVRADIKSNTIFGAKAVTLVVPDDGASGVLKAGATIGADHVTVELNTVYQRLVDVLAQLQPDKLNAAIGAISTAFDDNGDAIGRGIDSLSKVLGKTNPHLDELTSLLRETATTMNLYAGAMPNMMRTVDNAVFLGNTLLDNRTNLDALLVSATGMANTGQSIIGPQKAKIIAMLNDSNPSMALLGYNAPGIACFIRTAAVGLEMGAPIFGLNDGLLKLNAGLLPGKDQYEYPEDLPWVRGAAPPTCENGLSNPRTKTKANFLVIDNAPRPYQPRTQPKLNTTKVFQLLFGAPPRG</sequence>
<dbReference type="PANTHER" id="PTHR33371">
    <property type="entry name" value="INTERMEMBRANE PHOSPHOLIPID TRANSPORT SYSTEM BINDING PROTEIN MLAD-RELATED"/>
    <property type="match status" value="1"/>
</dbReference>
<gene>
    <name evidence="3" type="ORF">nbrc107697_30930</name>
</gene>
<reference evidence="4" key="1">
    <citation type="submission" date="2019-06" db="EMBL/GenBank/DDBJ databases">
        <title>Gordonia isolated from sludge of a wastewater treatment plant.</title>
        <authorList>
            <person name="Tamura T."/>
            <person name="Aoyama K."/>
            <person name="Kang Y."/>
            <person name="Saito S."/>
            <person name="Akiyama N."/>
            <person name="Yazawa K."/>
            <person name="Gonoi T."/>
            <person name="Mikami Y."/>
        </authorList>
    </citation>
    <scope>NUCLEOTIDE SEQUENCE [LARGE SCALE GENOMIC DNA]</scope>
    <source>
        <strain evidence="4">NBRC 107697</strain>
    </source>
</reference>
<feature type="domain" description="Mammalian cell entry C-terminal" evidence="2">
    <location>
        <begin position="126"/>
        <end position="336"/>
    </location>
</feature>
<name>A0A7I9V0S1_9ACTN</name>
<dbReference type="OrthoDB" id="3460188at2"/>
<dbReference type="Proteomes" id="UP000444980">
    <property type="component" value="Unassembled WGS sequence"/>
</dbReference>
<evidence type="ECO:0000259" key="1">
    <source>
        <dbReference type="Pfam" id="PF02470"/>
    </source>
</evidence>
<feature type="domain" description="Mce/MlaD" evidence="1">
    <location>
        <begin position="41"/>
        <end position="117"/>
    </location>
</feature>
<accession>A0A7I9V0S1</accession>
<dbReference type="PANTHER" id="PTHR33371:SF19">
    <property type="entry name" value="MCE-FAMILY PROTEIN MCE4A"/>
    <property type="match status" value="1"/>
</dbReference>
<dbReference type="InterPro" id="IPR052336">
    <property type="entry name" value="MlaD_Phospholipid_Transporter"/>
</dbReference>
<dbReference type="GO" id="GO:0005576">
    <property type="term" value="C:extracellular region"/>
    <property type="evidence" value="ECO:0007669"/>
    <property type="project" value="TreeGrafter"/>
</dbReference>
<dbReference type="InterPro" id="IPR005693">
    <property type="entry name" value="Mce"/>
</dbReference>
<evidence type="ECO:0000313" key="4">
    <source>
        <dbReference type="Proteomes" id="UP000444980"/>
    </source>
</evidence>
<evidence type="ECO:0000259" key="2">
    <source>
        <dbReference type="Pfam" id="PF11887"/>
    </source>
</evidence>
<dbReference type="InterPro" id="IPR024516">
    <property type="entry name" value="Mce_C"/>
</dbReference>
<evidence type="ECO:0000313" key="3">
    <source>
        <dbReference type="EMBL" id="GED99054.1"/>
    </source>
</evidence>
<dbReference type="AlphaFoldDB" id="A0A7I9V0S1"/>
<organism evidence="3 4">
    <name type="scientific">Gordonia crocea</name>
    <dbReference type="NCBI Taxonomy" id="589162"/>
    <lineage>
        <taxon>Bacteria</taxon>
        <taxon>Bacillati</taxon>
        <taxon>Actinomycetota</taxon>
        <taxon>Actinomycetes</taxon>
        <taxon>Mycobacteriales</taxon>
        <taxon>Gordoniaceae</taxon>
        <taxon>Gordonia</taxon>
    </lineage>
</organism>
<dbReference type="RefSeq" id="WP_161928379.1">
    <property type="nucleotide sequence ID" value="NZ_BJOU01000017.1"/>
</dbReference>
<protein>
    <submittedName>
        <fullName evidence="3">Virulence factor</fullName>
    </submittedName>
</protein>
<comment type="caution">
    <text evidence="3">The sequence shown here is derived from an EMBL/GenBank/DDBJ whole genome shotgun (WGS) entry which is preliminary data.</text>
</comment>